<feature type="compositionally biased region" description="Polar residues" evidence="1">
    <location>
        <begin position="114"/>
        <end position="124"/>
    </location>
</feature>
<organism evidence="2 3">
    <name type="scientific">Streptosporangium becharense</name>
    <dbReference type="NCBI Taxonomy" id="1816182"/>
    <lineage>
        <taxon>Bacteria</taxon>
        <taxon>Bacillati</taxon>
        <taxon>Actinomycetota</taxon>
        <taxon>Actinomycetes</taxon>
        <taxon>Streptosporangiales</taxon>
        <taxon>Streptosporangiaceae</taxon>
        <taxon>Streptosporangium</taxon>
    </lineage>
</organism>
<accession>A0A7W9ID55</accession>
<feature type="compositionally biased region" description="Basic and acidic residues" evidence="1">
    <location>
        <begin position="139"/>
        <end position="149"/>
    </location>
</feature>
<feature type="region of interest" description="Disordered" evidence="1">
    <location>
        <begin position="68"/>
        <end position="149"/>
    </location>
</feature>
<dbReference type="Proteomes" id="UP000540685">
    <property type="component" value="Unassembled WGS sequence"/>
</dbReference>
<reference evidence="2 3" key="1">
    <citation type="submission" date="2020-08" db="EMBL/GenBank/DDBJ databases">
        <title>Sequencing the genomes of 1000 actinobacteria strains.</title>
        <authorList>
            <person name="Klenk H.-P."/>
        </authorList>
    </citation>
    <scope>NUCLEOTIDE SEQUENCE [LARGE SCALE GENOMIC DNA]</scope>
    <source>
        <strain evidence="2 3">DSM 46887</strain>
    </source>
</reference>
<keyword evidence="3" id="KW-1185">Reference proteome</keyword>
<evidence type="ECO:0000313" key="2">
    <source>
        <dbReference type="EMBL" id="MBB5818520.1"/>
    </source>
</evidence>
<evidence type="ECO:0000256" key="1">
    <source>
        <dbReference type="SAM" id="MobiDB-lite"/>
    </source>
</evidence>
<evidence type="ECO:0000313" key="3">
    <source>
        <dbReference type="Proteomes" id="UP000540685"/>
    </source>
</evidence>
<comment type="caution">
    <text evidence="2">The sequence shown here is derived from an EMBL/GenBank/DDBJ whole genome shotgun (WGS) entry which is preliminary data.</text>
</comment>
<name>A0A7W9ID55_9ACTN</name>
<proteinExistence type="predicted"/>
<sequence>MLFHPVTVPPDARLTIVTGSPSEFAGSLNAAEPRAGPPISENLLITDDRIAAAGRVSRVVRRHTAGTVEHVGARRDAEWVPGGHSGRDGGNNMTGPEPAPGGSAHPESLFRCPTNVNGKSPSPKSRQRLAVSGTPADGTEQKIGKAVPE</sequence>
<dbReference type="EMBL" id="JACHMP010000001">
    <property type="protein sequence ID" value="MBB5818520.1"/>
    <property type="molecule type" value="Genomic_DNA"/>
</dbReference>
<dbReference type="AlphaFoldDB" id="A0A7W9ID55"/>
<dbReference type="RefSeq" id="WP_221207083.1">
    <property type="nucleotide sequence ID" value="NZ_JACHWA010000005.1"/>
</dbReference>
<protein>
    <submittedName>
        <fullName evidence="2">Uncharacterized protein</fullName>
    </submittedName>
</protein>
<gene>
    <name evidence="2" type="ORF">F4562_001582</name>
</gene>